<dbReference type="InterPro" id="IPR036237">
    <property type="entry name" value="Xyl_isomerase-like_sf"/>
</dbReference>
<name>A0ABS9KR22_9BACT</name>
<dbReference type="InterPro" id="IPR050312">
    <property type="entry name" value="IolE/XylAMocC-like"/>
</dbReference>
<dbReference type="EMBL" id="JAKLTR010000006">
    <property type="protein sequence ID" value="MCG2614771.1"/>
    <property type="molecule type" value="Genomic_DNA"/>
</dbReference>
<accession>A0ABS9KR22</accession>
<dbReference type="Pfam" id="PF01261">
    <property type="entry name" value="AP_endonuc_2"/>
    <property type="match status" value="1"/>
</dbReference>
<dbReference type="Proteomes" id="UP001165367">
    <property type="component" value="Unassembled WGS sequence"/>
</dbReference>
<keyword evidence="4" id="KW-1185">Reference proteome</keyword>
<sequence length="302" mass="34288">MNYNRRKFLRMGGNAALALAIFPAACNFGSDEKKVEEGSTPGTLEDDVAALTKFGLQLYTLRDDLPKDPKGVLKQVASFGYKQIEGYEGPQGLFWNMTHTDFKKYMDDLGTEYIASHCDINKDFEKKAAQAAEIGMKYLICPWKGAQKTLDDYKKIADDFNVKGEICKKAGIRFAYHNHDYTFKQLEGQFPQDVLMKGTDPALVDFEMDIYWVVTAGEDAEQWLKNYKNRFRSCHVKDRTKNATEAADSCTLGKGSIDFAKILKTARATGMEYYIVEQEKYTGTTPLEATKENAEYMKKLKF</sequence>
<proteinExistence type="predicted"/>
<dbReference type="PANTHER" id="PTHR12110">
    <property type="entry name" value="HYDROXYPYRUVATE ISOMERASE"/>
    <property type="match status" value="1"/>
</dbReference>
<keyword evidence="3" id="KW-0413">Isomerase</keyword>
<dbReference type="RefSeq" id="WP_237871507.1">
    <property type="nucleotide sequence ID" value="NZ_JAKLTR010000006.1"/>
</dbReference>
<gene>
    <name evidence="3" type="ORF">LZZ85_10785</name>
</gene>
<feature type="chain" id="PRO_5045404899" evidence="1">
    <location>
        <begin position="27"/>
        <end position="302"/>
    </location>
</feature>
<feature type="signal peptide" evidence="1">
    <location>
        <begin position="1"/>
        <end position="26"/>
    </location>
</feature>
<comment type="caution">
    <text evidence="3">The sequence shown here is derived from an EMBL/GenBank/DDBJ whole genome shotgun (WGS) entry which is preliminary data.</text>
</comment>
<evidence type="ECO:0000256" key="1">
    <source>
        <dbReference type="SAM" id="SignalP"/>
    </source>
</evidence>
<feature type="domain" description="Xylose isomerase-like TIM barrel" evidence="2">
    <location>
        <begin position="75"/>
        <end position="300"/>
    </location>
</feature>
<organism evidence="3 4">
    <name type="scientific">Terrimonas ginsenosidimutans</name>
    <dbReference type="NCBI Taxonomy" id="2908004"/>
    <lineage>
        <taxon>Bacteria</taxon>
        <taxon>Pseudomonadati</taxon>
        <taxon>Bacteroidota</taxon>
        <taxon>Chitinophagia</taxon>
        <taxon>Chitinophagales</taxon>
        <taxon>Chitinophagaceae</taxon>
        <taxon>Terrimonas</taxon>
    </lineage>
</organism>
<evidence type="ECO:0000259" key="2">
    <source>
        <dbReference type="Pfam" id="PF01261"/>
    </source>
</evidence>
<dbReference type="GO" id="GO:0016853">
    <property type="term" value="F:isomerase activity"/>
    <property type="evidence" value="ECO:0007669"/>
    <property type="project" value="UniProtKB-KW"/>
</dbReference>
<evidence type="ECO:0000313" key="3">
    <source>
        <dbReference type="EMBL" id="MCG2614771.1"/>
    </source>
</evidence>
<dbReference type="Gene3D" id="3.20.20.150">
    <property type="entry name" value="Divalent-metal-dependent TIM barrel enzymes"/>
    <property type="match status" value="1"/>
</dbReference>
<dbReference type="PANTHER" id="PTHR12110:SF41">
    <property type="entry name" value="INOSOSE DEHYDRATASE"/>
    <property type="match status" value="1"/>
</dbReference>
<keyword evidence="1" id="KW-0732">Signal</keyword>
<reference evidence="3" key="1">
    <citation type="submission" date="2022-01" db="EMBL/GenBank/DDBJ databases">
        <authorList>
            <person name="Jo J.-H."/>
            <person name="Im W.-T."/>
        </authorList>
    </citation>
    <scope>NUCLEOTIDE SEQUENCE</scope>
    <source>
        <strain evidence="3">NA20</strain>
    </source>
</reference>
<protein>
    <submittedName>
        <fullName evidence="3">Sugar phosphate isomerase/epimerase</fullName>
    </submittedName>
</protein>
<evidence type="ECO:0000313" key="4">
    <source>
        <dbReference type="Proteomes" id="UP001165367"/>
    </source>
</evidence>
<dbReference type="SUPFAM" id="SSF51658">
    <property type="entry name" value="Xylose isomerase-like"/>
    <property type="match status" value="1"/>
</dbReference>
<dbReference type="InterPro" id="IPR013022">
    <property type="entry name" value="Xyl_isomerase-like_TIM-brl"/>
</dbReference>